<reference evidence="7" key="2">
    <citation type="submission" date="2014-06" db="EMBL/GenBank/DDBJ databases">
        <title>The complete genome of Blastobotrys (Arxula) adeninivorans LS3 - a yeast of biotechnological interest.</title>
        <authorList>
            <person name="Kunze G."/>
            <person name="Gaillardin C."/>
            <person name="Czernicka M."/>
            <person name="Durrens P."/>
            <person name="Martin T."/>
            <person name="Boer E."/>
            <person name="Gabaldon T."/>
            <person name="Cruz J."/>
            <person name="Talla E."/>
            <person name="Marck C."/>
            <person name="Goffeau A."/>
            <person name="Barbe V."/>
            <person name="Baret P."/>
            <person name="Baronian K."/>
            <person name="Beier S."/>
            <person name="Bleykasten C."/>
            <person name="Bode R."/>
            <person name="Casaregola S."/>
            <person name="Despons L."/>
            <person name="Fairhead C."/>
            <person name="Giersberg M."/>
            <person name="Gierski P."/>
            <person name="Hahnel U."/>
            <person name="Hartmann A."/>
            <person name="Jankowska D."/>
            <person name="Jubin C."/>
            <person name="Jung P."/>
            <person name="Lafontaine I."/>
            <person name="Leh-Louis V."/>
            <person name="Lemaire M."/>
            <person name="Marcet-Houben M."/>
            <person name="Mascher M."/>
            <person name="Morel G."/>
            <person name="Richard G.-F."/>
            <person name="Riechen J."/>
            <person name="Sacerdot C."/>
            <person name="Sarkar A."/>
            <person name="Savel G."/>
            <person name="Schacherer J."/>
            <person name="Sherman D."/>
            <person name="Straub M.-L."/>
            <person name="Stein N."/>
            <person name="Thierry A."/>
            <person name="Trautwein-Schult A."/>
            <person name="Westhof E."/>
            <person name="Worch S."/>
            <person name="Dujon B."/>
            <person name="Souciet J.-L."/>
            <person name="Wincker P."/>
            <person name="Scholz U."/>
            <person name="Neuveglise N."/>
        </authorList>
    </citation>
    <scope>NUCLEOTIDE SEQUENCE</scope>
    <source>
        <strain evidence="7">LS3</strain>
    </source>
</reference>
<dbReference type="GO" id="GO:0005507">
    <property type="term" value="F:copper ion binding"/>
    <property type="evidence" value="ECO:0007669"/>
    <property type="project" value="InterPro"/>
</dbReference>
<evidence type="ECO:0000256" key="1">
    <source>
        <dbReference type="ARBA" id="ARBA00004007"/>
    </source>
</evidence>
<dbReference type="InterPro" id="IPR007533">
    <property type="entry name" value="Cyt_c_oxidase_assmbl_CtaG"/>
</dbReference>
<keyword evidence="3 6" id="KW-0812">Transmembrane</keyword>
<comment type="subcellular location">
    <subcellularLocation>
        <location evidence="2">Mitochondrion inner membrane</location>
        <topology evidence="2">Single-pass membrane protein</topology>
        <orientation evidence="2">Intermembrane side</orientation>
    </subcellularLocation>
</comment>
<keyword evidence="4 6" id="KW-1133">Transmembrane helix</keyword>
<keyword evidence="5 6" id="KW-0472">Membrane</keyword>
<dbReference type="NCBIfam" id="NF003465">
    <property type="entry name" value="PRK05089.1"/>
    <property type="match status" value="1"/>
</dbReference>
<proteinExistence type="inferred from homology"/>
<dbReference type="AlphaFoldDB" id="A0A060TGD0"/>
<dbReference type="GO" id="GO:0005743">
    <property type="term" value="C:mitochondrial inner membrane"/>
    <property type="evidence" value="ECO:0007669"/>
    <property type="project" value="UniProtKB-SubCell"/>
</dbReference>
<dbReference type="Gene3D" id="2.60.370.10">
    <property type="entry name" value="Ctag/Cox11"/>
    <property type="match status" value="1"/>
</dbReference>
<dbReference type="SUPFAM" id="SSF110111">
    <property type="entry name" value="Ctag/Cox11"/>
    <property type="match status" value="1"/>
</dbReference>
<evidence type="ECO:0000256" key="2">
    <source>
        <dbReference type="ARBA" id="ARBA00004243"/>
    </source>
</evidence>
<dbReference type="PhylomeDB" id="A0A060TGD0"/>
<dbReference type="PANTHER" id="PTHR21320:SF3">
    <property type="entry name" value="CYTOCHROME C OXIDASE ASSEMBLY PROTEIN COX11, MITOCHONDRIAL-RELATED"/>
    <property type="match status" value="1"/>
</dbReference>
<feature type="transmembrane region" description="Helical" evidence="6">
    <location>
        <begin position="80"/>
        <end position="102"/>
    </location>
</feature>
<reference evidence="7" key="1">
    <citation type="submission" date="2014-02" db="EMBL/GenBank/DDBJ databases">
        <authorList>
            <person name="Genoscope - CEA"/>
        </authorList>
    </citation>
    <scope>NUCLEOTIDE SEQUENCE</scope>
    <source>
        <strain evidence="7">LS3</strain>
    </source>
</reference>
<dbReference type="PANTHER" id="PTHR21320">
    <property type="entry name" value="CYTOCHROME C OXIDASE ASSEMBLY PROTEIN COX11-RELATED"/>
    <property type="match status" value="1"/>
</dbReference>
<evidence type="ECO:0000256" key="3">
    <source>
        <dbReference type="ARBA" id="ARBA00022692"/>
    </source>
</evidence>
<evidence type="ECO:0000256" key="5">
    <source>
        <dbReference type="ARBA" id="ARBA00023136"/>
    </source>
</evidence>
<dbReference type="EMBL" id="HG937694">
    <property type="protein sequence ID" value="CDP38191.1"/>
    <property type="molecule type" value="Genomic_DNA"/>
</dbReference>
<dbReference type="HAMAP" id="MF_00155">
    <property type="entry name" value="CtaG"/>
    <property type="match status" value="1"/>
</dbReference>
<dbReference type="GO" id="GO:0005759">
    <property type="term" value="C:mitochondrial matrix"/>
    <property type="evidence" value="ECO:0007669"/>
    <property type="project" value="UniProtKB-ARBA"/>
</dbReference>
<dbReference type="InterPro" id="IPR023471">
    <property type="entry name" value="CtaG/Cox11_dom_sf"/>
</dbReference>
<sequence>MLARAFGAPLRAQFCVRSAAPGRGPVRTVFERRFVRNNSSTSGNAGKRAEAASGQDAAARKEAFYRGLARARRDHENQKTLTLALYAASTIIAATALAYAAVPLYRVLCSSYGGKATNAADDAKFSPDRLIPVERKKRIRVTFSSEVSSILPWSFRPQQREVHVLPGETALAFYKAKNNSDKDIIGMATYSVVPDKAAPYFSKIQCFCFEEQQLRAGEEVDMPVFFFIDPDFVNDPNTAHVDDLVLHYTFFRAQYDDQGTLTPVDARAAAEIKATTPAPAAIA</sequence>
<dbReference type="Pfam" id="PF04442">
    <property type="entry name" value="CtaG_Cox11"/>
    <property type="match status" value="1"/>
</dbReference>
<organism evidence="7">
    <name type="scientific">Blastobotrys adeninivorans</name>
    <name type="common">Yeast</name>
    <name type="synonym">Arxula adeninivorans</name>
    <dbReference type="NCBI Taxonomy" id="409370"/>
    <lineage>
        <taxon>Eukaryota</taxon>
        <taxon>Fungi</taxon>
        <taxon>Dikarya</taxon>
        <taxon>Ascomycota</taxon>
        <taxon>Saccharomycotina</taxon>
        <taxon>Dipodascomycetes</taxon>
        <taxon>Dipodascales</taxon>
        <taxon>Trichomonascaceae</taxon>
        <taxon>Blastobotrys</taxon>
    </lineage>
</organism>
<name>A0A060TGD0_BLAAD</name>
<protein>
    <submittedName>
        <fullName evidence="7">ARAD1D29128p</fullName>
    </submittedName>
</protein>
<comment type="function">
    <text evidence="1">Exerts its effect at some terminal stage of cytochrome c oxidase synthesis, probably by being involved in the insertion of the copper B into subunit I.</text>
</comment>
<gene>
    <name evidence="7" type="ORF">GNLVRS02_ARAD1D29128g</name>
</gene>
<evidence type="ECO:0000313" key="7">
    <source>
        <dbReference type="EMBL" id="CDP38191.1"/>
    </source>
</evidence>
<evidence type="ECO:0000256" key="4">
    <source>
        <dbReference type="ARBA" id="ARBA00022989"/>
    </source>
</evidence>
<evidence type="ECO:0000256" key="6">
    <source>
        <dbReference type="SAM" id="Phobius"/>
    </source>
</evidence>
<accession>A0A060TGD0</accession>
<dbReference type="FunFam" id="2.60.370.10:FF:000001">
    <property type="entry name" value="COX11 cytochrome c oxidase assembly homolog"/>
    <property type="match status" value="1"/>
</dbReference>